<dbReference type="InterPro" id="IPR000182">
    <property type="entry name" value="GNAT_dom"/>
</dbReference>
<sequence length="138" mass="16001">MAFKDAFKTFPIIEAKRLILRPTICWGIALKESNELIGRFEICRFIRQSMAEVAYSLAKEHWNNGYMTEALRAVVKFGFEIMDLHRIEATAATENEASAKVLHKAGFITEGILRKYNYGDEFRDTYIMSILNEDYFSK</sequence>
<name>A0ABS8HVK9_9FIRM</name>
<proteinExistence type="predicted"/>
<evidence type="ECO:0000313" key="2">
    <source>
        <dbReference type="EMBL" id="MCC5466172.1"/>
    </source>
</evidence>
<gene>
    <name evidence="2" type="ORF">LMF89_12485</name>
</gene>
<dbReference type="RefSeq" id="WP_229535349.1">
    <property type="nucleotide sequence ID" value="NZ_JAJHJB010000015.1"/>
</dbReference>
<dbReference type="Proteomes" id="UP001165492">
    <property type="component" value="Unassembled WGS sequence"/>
</dbReference>
<dbReference type="PANTHER" id="PTHR43792">
    <property type="entry name" value="GNAT FAMILY, PUTATIVE (AFU_ORTHOLOGUE AFUA_3G00765)-RELATED-RELATED"/>
    <property type="match status" value="1"/>
</dbReference>
<keyword evidence="3" id="KW-1185">Reference proteome</keyword>
<evidence type="ECO:0000259" key="1">
    <source>
        <dbReference type="PROSITE" id="PS51186"/>
    </source>
</evidence>
<reference evidence="2" key="1">
    <citation type="submission" date="2021-11" db="EMBL/GenBank/DDBJ databases">
        <title>Description of a new species Pelosinus isolated from the bottom sediments of Lake Baikal.</title>
        <authorList>
            <person name="Zakharyuk A."/>
        </authorList>
    </citation>
    <scope>NUCLEOTIDE SEQUENCE</scope>
    <source>
        <strain evidence="2">Bkl1</strain>
    </source>
</reference>
<comment type="caution">
    <text evidence="2">The sequence shown here is derived from an EMBL/GenBank/DDBJ whole genome shotgun (WGS) entry which is preliminary data.</text>
</comment>
<dbReference type="EMBL" id="JAJHJB010000015">
    <property type="protein sequence ID" value="MCC5466172.1"/>
    <property type="molecule type" value="Genomic_DNA"/>
</dbReference>
<dbReference type="PROSITE" id="PS51186">
    <property type="entry name" value="GNAT"/>
    <property type="match status" value="1"/>
</dbReference>
<organism evidence="2 3">
    <name type="scientific">Pelosinus baikalensis</name>
    <dbReference type="NCBI Taxonomy" id="2892015"/>
    <lineage>
        <taxon>Bacteria</taxon>
        <taxon>Bacillati</taxon>
        <taxon>Bacillota</taxon>
        <taxon>Negativicutes</taxon>
        <taxon>Selenomonadales</taxon>
        <taxon>Sporomusaceae</taxon>
        <taxon>Pelosinus</taxon>
    </lineage>
</organism>
<dbReference type="InterPro" id="IPR051531">
    <property type="entry name" value="N-acetyltransferase"/>
</dbReference>
<dbReference type="SUPFAM" id="SSF55729">
    <property type="entry name" value="Acyl-CoA N-acyltransferases (Nat)"/>
    <property type="match status" value="1"/>
</dbReference>
<dbReference type="PANTHER" id="PTHR43792:SF9">
    <property type="entry name" value="RIBOSOMAL-PROTEIN-ALANINE ACETYLTRANSFERASE"/>
    <property type="match status" value="1"/>
</dbReference>
<dbReference type="Gene3D" id="3.40.630.30">
    <property type="match status" value="1"/>
</dbReference>
<dbReference type="Pfam" id="PF13302">
    <property type="entry name" value="Acetyltransf_3"/>
    <property type="match status" value="1"/>
</dbReference>
<protein>
    <submittedName>
        <fullName evidence="2">GNAT family N-acetyltransferase</fullName>
    </submittedName>
</protein>
<feature type="domain" description="N-acetyltransferase" evidence="1">
    <location>
        <begin position="1"/>
        <end position="133"/>
    </location>
</feature>
<evidence type="ECO:0000313" key="3">
    <source>
        <dbReference type="Proteomes" id="UP001165492"/>
    </source>
</evidence>
<dbReference type="InterPro" id="IPR016181">
    <property type="entry name" value="Acyl_CoA_acyltransferase"/>
</dbReference>
<accession>A0ABS8HVK9</accession>